<dbReference type="EMBL" id="PPEA01000620">
    <property type="protein sequence ID" value="PQM45543.1"/>
    <property type="molecule type" value="Genomic_DNA"/>
</dbReference>
<dbReference type="PANTHER" id="PTHR33744">
    <property type="entry name" value="CARBOHYDRATE DIACID REGULATOR"/>
    <property type="match status" value="1"/>
</dbReference>
<feature type="domain" description="PucR C-terminal helix-turn-helix" evidence="2">
    <location>
        <begin position="345"/>
        <end position="393"/>
    </location>
</feature>
<evidence type="ECO:0000259" key="3">
    <source>
        <dbReference type="Pfam" id="PF14361"/>
    </source>
</evidence>
<dbReference type="InterPro" id="IPR042070">
    <property type="entry name" value="PucR_C-HTH_sf"/>
</dbReference>
<dbReference type="Pfam" id="PF17853">
    <property type="entry name" value="GGDEF_2"/>
    <property type="match status" value="1"/>
</dbReference>
<feature type="domain" description="CdaR GGDEF-like" evidence="4">
    <location>
        <begin position="173"/>
        <end position="290"/>
    </location>
</feature>
<protein>
    <submittedName>
        <fullName evidence="5">Carbohydrate diacid regulator</fullName>
    </submittedName>
</protein>
<dbReference type="Gene3D" id="1.10.10.2840">
    <property type="entry name" value="PucR C-terminal helix-turn-helix domain"/>
    <property type="match status" value="1"/>
</dbReference>
<evidence type="ECO:0000313" key="6">
    <source>
        <dbReference type="Proteomes" id="UP000238296"/>
    </source>
</evidence>
<dbReference type="Pfam" id="PF14361">
    <property type="entry name" value="RsbRD_N"/>
    <property type="match status" value="1"/>
</dbReference>
<reference evidence="5 6" key="1">
    <citation type="journal article" date="2017" name="Int. J. Syst. Evol. Microbiol.">
        <title>Mycobacterium talmoniae sp. nov., a slowly growing mycobacterium isolated from human respiratory samples.</title>
        <authorList>
            <person name="Davidson R.M."/>
            <person name="DeGroote M.A."/>
            <person name="Marola J.L."/>
            <person name="Buss S."/>
            <person name="Jones V."/>
            <person name="McNeil M.R."/>
            <person name="Freifeld A.G."/>
            <person name="Elaine Epperson L."/>
            <person name="Hasan N.A."/>
            <person name="Jackson M."/>
            <person name="Iwen P.C."/>
            <person name="Salfinger M."/>
            <person name="Strong M."/>
        </authorList>
    </citation>
    <scope>NUCLEOTIDE SEQUENCE [LARGE SCALE GENOMIC DNA]</scope>
    <source>
        <strain evidence="5 6">ATCC BAA-2683</strain>
    </source>
</reference>
<comment type="caution">
    <text evidence="5">The sequence shown here is derived from an EMBL/GenBank/DDBJ whole genome shotgun (WGS) entry which is preliminary data.</text>
</comment>
<dbReference type="InterPro" id="IPR025751">
    <property type="entry name" value="RsbRD_N_dom"/>
</dbReference>
<sequence length="425" mass="46430">MNVGKSLSAVAQQMYSHRDEFVVDLVEVTKAEIRALDHDTRMVDLLTASITEVVVAGIHHVDLEAPDAPVQAPTAALAYARALAQRDVPLSALIRAYRIGHARFVESAMQHASSLEPDVRVPTIIELVNRAARFIDVVCDQVGVAYEQERDRWVSRRSGLRQQWVGEVLAGEPVDLHRAEEALGYRLDGRHLAAVAWADAAVPAGDAAALFDQVRSRAAAELGAVGRPLMVPTDEREVRLWFSLRGGDRIHPARVRAALESSGLRAGLAFGDVGQGLGGFRRSLTQAERVKAVALAGRGRPATHVVFYAEVAPIALMAGDLDGLRSFVADALGELSVDDERNEWLRETLREFLARNRSYVATAHAMILHRNTIQYRVAQAMELCGQSFDDPDAPNALVGVQIALEVCRWMAPAVLRPAKRTTASR</sequence>
<evidence type="ECO:0000313" key="5">
    <source>
        <dbReference type="EMBL" id="PQM45543.1"/>
    </source>
</evidence>
<organism evidence="5 6">
    <name type="scientific">Mycobacterium talmoniae</name>
    <dbReference type="NCBI Taxonomy" id="1858794"/>
    <lineage>
        <taxon>Bacteria</taxon>
        <taxon>Bacillati</taxon>
        <taxon>Actinomycetota</taxon>
        <taxon>Actinomycetes</taxon>
        <taxon>Mycobacteriales</taxon>
        <taxon>Mycobacteriaceae</taxon>
        <taxon>Mycobacterium</taxon>
    </lineage>
</organism>
<dbReference type="InterPro" id="IPR051448">
    <property type="entry name" value="CdaR-like_regulators"/>
</dbReference>
<evidence type="ECO:0000259" key="4">
    <source>
        <dbReference type="Pfam" id="PF17853"/>
    </source>
</evidence>
<dbReference type="Proteomes" id="UP000238296">
    <property type="component" value="Unassembled WGS sequence"/>
</dbReference>
<accession>A0A2S8BFU3</accession>
<proteinExistence type="inferred from homology"/>
<name>A0A2S8BFU3_9MYCO</name>
<feature type="domain" description="RsbT co-antagonist protein RsbRD N-terminal" evidence="3">
    <location>
        <begin position="20"/>
        <end position="158"/>
    </location>
</feature>
<dbReference type="AlphaFoldDB" id="A0A2S8BFU3"/>
<evidence type="ECO:0000259" key="2">
    <source>
        <dbReference type="Pfam" id="PF13556"/>
    </source>
</evidence>
<dbReference type="InterPro" id="IPR041522">
    <property type="entry name" value="CdaR_GGDEF"/>
</dbReference>
<dbReference type="Pfam" id="PF13556">
    <property type="entry name" value="HTH_30"/>
    <property type="match status" value="1"/>
</dbReference>
<dbReference type="PANTHER" id="PTHR33744:SF1">
    <property type="entry name" value="DNA-BINDING TRANSCRIPTIONAL ACTIVATOR ADER"/>
    <property type="match status" value="1"/>
</dbReference>
<evidence type="ECO:0000256" key="1">
    <source>
        <dbReference type="ARBA" id="ARBA00006754"/>
    </source>
</evidence>
<gene>
    <name evidence="5" type="primary">cdaR</name>
    <name evidence="5" type="ORF">C1Y40_04297</name>
</gene>
<dbReference type="InterPro" id="IPR025736">
    <property type="entry name" value="PucR_C-HTH_dom"/>
</dbReference>
<comment type="similarity">
    <text evidence="1">Belongs to the CdaR family.</text>
</comment>